<sequence length="120" mass="13675">MENVLKDKSYTFALRVVKLAQYLNGRKKEYVLSKQVLRSGTAIGALVSEAEFAQSKPDFINKLSIGLKEANETYYWLKLLHDGKYISDTMFNSIKPQIKELIKLFVASIKTAKENIKANQ</sequence>
<dbReference type="Pfam" id="PF05635">
    <property type="entry name" value="23S_rRNA_IVP"/>
    <property type="match status" value="1"/>
</dbReference>
<dbReference type="InterPro" id="IPR012657">
    <property type="entry name" value="23S_rRNA-intervening_sequence"/>
</dbReference>
<dbReference type="InterPro" id="IPR036583">
    <property type="entry name" value="23S_rRNA_IVS_sf"/>
</dbReference>
<accession>A0A3B0WM39</accession>
<dbReference type="Gene3D" id="1.20.1440.60">
    <property type="entry name" value="23S rRNA-intervening sequence"/>
    <property type="match status" value="1"/>
</dbReference>
<name>A0A3B0WM39_9ZZZZ</name>
<dbReference type="NCBIfam" id="TIGR02436">
    <property type="entry name" value="four helix bundle protein"/>
    <property type="match status" value="1"/>
</dbReference>
<evidence type="ECO:0000313" key="1">
    <source>
        <dbReference type="EMBL" id="VAW53600.1"/>
    </source>
</evidence>
<evidence type="ECO:0008006" key="2">
    <source>
        <dbReference type="Google" id="ProtNLM"/>
    </source>
</evidence>
<proteinExistence type="predicted"/>
<dbReference type="EMBL" id="UOFD01000064">
    <property type="protein sequence ID" value="VAW53600.1"/>
    <property type="molecule type" value="Genomic_DNA"/>
</dbReference>
<dbReference type="SUPFAM" id="SSF158446">
    <property type="entry name" value="IVS-encoded protein-like"/>
    <property type="match status" value="1"/>
</dbReference>
<organism evidence="1">
    <name type="scientific">hydrothermal vent metagenome</name>
    <dbReference type="NCBI Taxonomy" id="652676"/>
    <lineage>
        <taxon>unclassified sequences</taxon>
        <taxon>metagenomes</taxon>
        <taxon>ecological metagenomes</taxon>
    </lineage>
</organism>
<dbReference type="PIRSF" id="PIRSF035652">
    <property type="entry name" value="CHP02436"/>
    <property type="match status" value="1"/>
</dbReference>
<gene>
    <name evidence="1" type="ORF">MNBD_GAMMA06-242</name>
</gene>
<protein>
    <recommendedName>
        <fullName evidence="2">Four helix bundle protein</fullName>
    </recommendedName>
</protein>
<reference evidence="1" key="1">
    <citation type="submission" date="2018-06" db="EMBL/GenBank/DDBJ databases">
        <authorList>
            <person name="Zhirakovskaya E."/>
        </authorList>
    </citation>
    <scope>NUCLEOTIDE SEQUENCE</scope>
</reference>
<dbReference type="AlphaFoldDB" id="A0A3B0WM39"/>
<dbReference type="PANTHER" id="PTHR38471:SF2">
    <property type="entry name" value="FOUR HELIX BUNDLE PROTEIN"/>
    <property type="match status" value="1"/>
</dbReference>
<dbReference type="PANTHER" id="PTHR38471">
    <property type="entry name" value="FOUR HELIX BUNDLE PROTEIN"/>
    <property type="match status" value="1"/>
</dbReference>